<evidence type="ECO:0000259" key="8">
    <source>
        <dbReference type="PROSITE" id="PS51327"/>
    </source>
</evidence>
<dbReference type="SMART" id="SM00487">
    <property type="entry name" value="DEXDc"/>
    <property type="match status" value="1"/>
</dbReference>
<dbReference type="Gene3D" id="3.30.160.380">
    <property type="entry name" value="Dicer dimerisation domain"/>
    <property type="match status" value="1"/>
</dbReference>
<dbReference type="InterPro" id="IPR027417">
    <property type="entry name" value="P-loop_NTPase"/>
</dbReference>
<organism evidence="9 10">
    <name type="scientific">Taenia crassiceps</name>
    <dbReference type="NCBI Taxonomy" id="6207"/>
    <lineage>
        <taxon>Eukaryota</taxon>
        <taxon>Metazoa</taxon>
        <taxon>Spiralia</taxon>
        <taxon>Lophotrochozoa</taxon>
        <taxon>Platyhelminthes</taxon>
        <taxon>Cestoda</taxon>
        <taxon>Eucestoda</taxon>
        <taxon>Cyclophyllidea</taxon>
        <taxon>Taeniidae</taxon>
        <taxon>Taenia</taxon>
    </lineage>
</organism>
<dbReference type="PANTHER" id="PTHR14074:SF16">
    <property type="entry name" value="ANTIVIRAL INNATE IMMUNE RESPONSE RECEPTOR RIG-I"/>
    <property type="match status" value="1"/>
</dbReference>
<dbReference type="PROSITE" id="PS51192">
    <property type="entry name" value="HELICASE_ATP_BIND_1"/>
    <property type="match status" value="1"/>
</dbReference>
<keyword evidence="10" id="KW-1185">Reference proteome</keyword>
<sequence length="1122" mass="124793">MRTKVSSGVCGTNITTAFTLVPIGRMETATATQNHQLSEARPYQVEMANMARNESVIVKLSTGLGKSFIAAMVIKGHLPETYRPVAEGGKRIILVAKTVHLVYQLAEFLRSQLPVSAKEIGIFHGQVAPSVWIDSWTKSIWQEQLERHRILVATAGVLRDALNHRKLSLNDVCLIIFDECHHADPDSKSDYTDICQHLHAFPPGRWLPDYSRGPKVLGLTASLVNSLKRGESMETKVRLLEQLMRARVVTSTDSSINAVMGLRELKIRRGCTDTRLAPDNPYYDFSQILLRGVEKLRQISSDATRENYIDLEALLDENKNVKKEAFLSIMELHEFSASKIKRILLQCVRAMEEFGVYCAVHACERFEKVLKNLLLLSAPKAITNPQCVSIIQTCLATLAEALETYRQVRQSLAAKLIQPPACNPQSPVWGEWILAHFPLSSKMVLLLRLLLHYREVVEANNETLSALLLVKERITAVSVAHLITEISAVTPLYAGLKASYCVSANPTNPVALLSTNEQLNVLDGFRNNAFNVLVATSVVEEGLDVRSCNVVIKTDKLTNFRSFIQSQAPNPEAMMISVYCDSRYTQSRRGAVFCGVSLWLNVEKFAHMSKVLASILLVARLLFQLMSNIVNFVKEREEEEEGGEEEEEEEGVETRLADIAKLPDPSYMPYGIDGPRITVTGASSVLMRYTALLKTDTSYPLKILYSVHKEFGGYRVHMLMPPPSPLRDIIKGPLASTSKMATQLTRLKACKLLHEAGLLGSDLLPINYRQLVELSKHTIVSNRAEEGLMECLMKDISKIDLGSARGGGLSKPLSVVSQARLLMTPMEEDSTSISVESSDSSDRVSSSGSNIVQNGDGGSGEYLDVSCEPLPPGVVYCGAPAAKQSFTLNRNVEPVNDGGMRPSILDYSSTDDVLPAKRMKSSNRQLNIARFYPIHKISSLSAPYQQPIEARIGRFTSMSGKCLRRRTLLTSSKPISKSDFVCRVPLYMQSGMMRVRLRRRATVVLTEEQLGLALRTHKILAQLSIDINKPVNFDLNFSNNHTSIPPVNTNFAIDPFTELKVDPQNAQICGILLIVRLSNMVFDEEASRALVRWAEERDFYVNQREQKTPSPPSPLPPRNQPC</sequence>
<dbReference type="Pfam" id="PF00270">
    <property type="entry name" value="DEAD"/>
    <property type="match status" value="1"/>
</dbReference>
<dbReference type="EMBL" id="JAKROA010000005">
    <property type="protein sequence ID" value="KAL5107188.1"/>
    <property type="molecule type" value="Genomic_DNA"/>
</dbReference>
<dbReference type="PANTHER" id="PTHR14074">
    <property type="entry name" value="HELICASE WITH DEATH DOMAIN-RELATED"/>
    <property type="match status" value="1"/>
</dbReference>
<evidence type="ECO:0000256" key="2">
    <source>
        <dbReference type="ARBA" id="ARBA00022801"/>
    </source>
</evidence>
<evidence type="ECO:0000259" key="7">
    <source>
        <dbReference type="PROSITE" id="PS51194"/>
    </source>
</evidence>
<evidence type="ECO:0000256" key="5">
    <source>
        <dbReference type="SAM" id="MobiDB-lite"/>
    </source>
</evidence>
<feature type="region of interest" description="Disordered" evidence="5">
    <location>
        <begin position="1102"/>
        <end position="1122"/>
    </location>
</feature>
<evidence type="ECO:0000259" key="6">
    <source>
        <dbReference type="PROSITE" id="PS51192"/>
    </source>
</evidence>
<dbReference type="InterPro" id="IPR005034">
    <property type="entry name" value="Dicer_dimerisation"/>
</dbReference>
<keyword evidence="2" id="KW-0378">Hydrolase</keyword>
<reference evidence="9 10" key="1">
    <citation type="journal article" date="2022" name="Front. Cell. Infect. Microbiol.">
        <title>The Genomes of Two Strains of Taenia crassiceps the Animal Model for the Study of Human Cysticercosis.</title>
        <authorList>
            <person name="Bobes R.J."/>
            <person name="Estrada K."/>
            <person name="Rios-Valencia D.G."/>
            <person name="Calderon-Gallegos A."/>
            <person name="de la Torre P."/>
            <person name="Carrero J.C."/>
            <person name="Sanchez-Flores A."/>
            <person name="Laclette J.P."/>
        </authorList>
    </citation>
    <scope>NUCLEOTIDE SEQUENCE [LARGE SCALE GENOMIC DNA]</scope>
    <source>
        <strain evidence="9">WFUcys</strain>
    </source>
</reference>
<dbReference type="PROSITE" id="PS51327">
    <property type="entry name" value="DICER_DSRBF"/>
    <property type="match status" value="1"/>
</dbReference>
<accession>A0ABR4QC79</accession>
<keyword evidence="1" id="KW-0547">Nucleotide-binding</keyword>
<comment type="caution">
    <text evidence="9">The sequence shown here is derived from an EMBL/GenBank/DDBJ whole genome shotgun (WGS) entry which is preliminary data.</text>
</comment>
<evidence type="ECO:0000256" key="3">
    <source>
        <dbReference type="ARBA" id="ARBA00022840"/>
    </source>
</evidence>
<evidence type="ECO:0000256" key="1">
    <source>
        <dbReference type="ARBA" id="ARBA00022741"/>
    </source>
</evidence>
<feature type="domain" description="Dicer dsRNA-binding fold" evidence="8">
    <location>
        <begin position="682"/>
        <end position="773"/>
    </location>
</feature>
<dbReference type="InterPro" id="IPR001650">
    <property type="entry name" value="Helicase_C-like"/>
</dbReference>
<evidence type="ECO:0000256" key="4">
    <source>
        <dbReference type="PROSITE-ProRule" id="PRU00657"/>
    </source>
</evidence>
<protein>
    <submittedName>
        <fullName evidence="9">Endoribonuclease dcr-1</fullName>
    </submittedName>
</protein>
<dbReference type="Pfam" id="PF03368">
    <property type="entry name" value="Dicer_dimer"/>
    <property type="match status" value="1"/>
</dbReference>
<dbReference type="Gene3D" id="3.40.50.300">
    <property type="entry name" value="P-loop containing nucleotide triphosphate hydrolases"/>
    <property type="match status" value="2"/>
</dbReference>
<feature type="compositionally biased region" description="Pro residues" evidence="5">
    <location>
        <begin position="1109"/>
        <end position="1122"/>
    </location>
</feature>
<comment type="similarity">
    <text evidence="4">Belongs to the helicase family. Dicer subfamily.</text>
</comment>
<proteinExistence type="inferred from homology"/>
<gene>
    <name evidence="9" type="ORF">TcWFU_010348</name>
</gene>
<dbReference type="Proteomes" id="UP001651158">
    <property type="component" value="Unassembled WGS sequence"/>
</dbReference>
<dbReference type="InterPro" id="IPR014001">
    <property type="entry name" value="Helicase_ATP-bd"/>
</dbReference>
<evidence type="ECO:0000313" key="10">
    <source>
        <dbReference type="Proteomes" id="UP001651158"/>
    </source>
</evidence>
<keyword evidence="4" id="KW-0694">RNA-binding</keyword>
<evidence type="ECO:0000313" key="9">
    <source>
        <dbReference type="EMBL" id="KAL5107188.1"/>
    </source>
</evidence>
<dbReference type="SUPFAM" id="SSF52540">
    <property type="entry name" value="P-loop containing nucleoside triphosphate hydrolases"/>
    <property type="match status" value="1"/>
</dbReference>
<dbReference type="InterPro" id="IPR051363">
    <property type="entry name" value="RLR_Helicase"/>
</dbReference>
<dbReference type="Pfam" id="PF00271">
    <property type="entry name" value="Helicase_C"/>
    <property type="match status" value="1"/>
</dbReference>
<feature type="domain" description="Helicase C-terminal" evidence="7">
    <location>
        <begin position="438"/>
        <end position="641"/>
    </location>
</feature>
<dbReference type="PROSITE" id="PS51194">
    <property type="entry name" value="HELICASE_CTER"/>
    <property type="match status" value="1"/>
</dbReference>
<feature type="domain" description="Helicase ATP-binding" evidence="6">
    <location>
        <begin position="47"/>
        <end position="241"/>
    </location>
</feature>
<dbReference type="InterPro" id="IPR038248">
    <property type="entry name" value="Dicer_dimer_sf"/>
</dbReference>
<dbReference type="InterPro" id="IPR011545">
    <property type="entry name" value="DEAD/DEAH_box_helicase_dom"/>
</dbReference>
<feature type="region of interest" description="Disordered" evidence="5">
    <location>
        <begin position="827"/>
        <end position="857"/>
    </location>
</feature>
<feature type="compositionally biased region" description="Low complexity" evidence="5">
    <location>
        <begin position="831"/>
        <end position="849"/>
    </location>
</feature>
<name>A0ABR4QC79_9CEST</name>
<keyword evidence="3" id="KW-0067">ATP-binding</keyword>